<evidence type="ECO:0008006" key="4">
    <source>
        <dbReference type="Google" id="ProtNLM"/>
    </source>
</evidence>
<dbReference type="Proteomes" id="UP001172101">
    <property type="component" value="Unassembled WGS sequence"/>
</dbReference>
<protein>
    <recommendedName>
        <fullName evidence="4">Only prolin and serin are matching in the corresponding protein</fullName>
    </recommendedName>
</protein>
<dbReference type="EMBL" id="JAUIRO010000005">
    <property type="protein sequence ID" value="KAK0712379.1"/>
    <property type="molecule type" value="Genomic_DNA"/>
</dbReference>
<feature type="compositionally biased region" description="Polar residues" evidence="1">
    <location>
        <begin position="100"/>
        <end position="111"/>
    </location>
</feature>
<feature type="compositionally biased region" description="Polar residues" evidence="1">
    <location>
        <begin position="211"/>
        <end position="221"/>
    </location>
</feature>
<evidence type="ECO:0000313" key="3">
    <source>
        <dbReference type="Proteomes" id="UP001172101"/>
    </source>
</evidence>
<sequence length="557" mass="61304">MSPGLKPLILPQLVEERKKQELYMELHQELHQELQQIHDSEDACMPSQIANSSASDIASLSPITPTFPRSAFPRYSGSVSSLDMAASSTSDSPASPSQPTNAAKNTKSQLPDVQEDPLEREDEGVPLSVFGLYSCLCDEPCDHNDLVQSTSMYPYMGSELYCDLGFLSDSDFNGSPRQKKRRHGSDAGFSGWGTRLGSRLGNLPRWRSTSRRNQFTFSPASDPSLDQRPSFSRAASSRSSSISVPTHGPLDRSAEPPLPATPALSFYESSESVVLPSPLEIAQATVGKSLERDRSMATTPLLPPLLTDTSSCHAPAHSLQASPLQSPAIAPSPVQELQSPPSYPTQPYPTQPYPTPPLSAKASISSFRRGTVSSTFSDVSSPIPYLLDHHDAWSDRLGHANFTIEPKPYVPETADLAILQAFRADWDQARTNYTKHLARTAEHYSCTSKTYLLTEAKWTEIEQEWRRAEDDLIHRLDPNGNGEALTTLRLRRAAEEMLPAAIPRMLSDEGKFPERGDEDIVGPMARDAVMARDSHDEKKNSASGWLKNLAEKVGFRK</sequence>
<proteinExistence type="predicted"/>
<keyword evidence="3" id="KW-1185">Reference proteome</keyword>
<evidence type="ECO:0000256" key="1">
    <source>
        <dbReference type="SAM" id="MobiDB-lite"/>
    </source>
</evidence>
<accession>A0AA40AAP4</accession>
<name>A0AA40AAP4_9PEZI</name>
<feature type="region of interest" description="Disordered" evidence="1">
    <location>
        <begin position="211"/>
        <end position="263"/>
    </location>
</feature>
<dbReference type="AlphaFoldDB" id="A0AA40AAP4"/>
<feature type="compositionally biased region" description="Pro residues" evidence="1">
    <location>
        <begin position="341"/>
        <end position="357"/>
    </location>
</feature>
<dbReference type="GeneID" id="85317722"/>
<feature type="compositionally biased region" description="Low complexity" evidence="1">
    <location>
        <begin position="230"/>
        <end position="243"/>
    </location>
</feature>
<feature type="region of interest" description="Disordered" evidence="1">
    <location>
        <begin position="173"/>
        <end position="194"/>
    </location>
</feature>
<organism evidence="2 3">
    <name type="scientific">Lasiosphaeria miniovina</name>
    <dbReference type="NCBI Taxonomy" id="1954250"/>
    <lineage>
        <taxon>Eukaryota</taxon>
        <taxon>Fungi</taxon>
        <taxon>Dikarya</taxon>
        <taxon>Ascomycota</taxon>
        <taxon>Pezizomycotina</taxon>
        <taxon>Sordariomycetes</taxon>
        <taxon>Sordariomycetidae</taxon>
        <taxon>Sordariales</taxon>
        <taxon>Lasiosphaeriaceae</taxon>
        <taxon>Lasiosphaeria</taxon>
    </lineage>
</organism>
<dbReference type="RefSeq" id="XP_060293702.1">
    <property type="nucleotide sequence ID" value="XM_060434452.1"/>
</dbReference>
<evidence type="ECO:0000313" key="2">
    <source>
        <dbReference type="EMBL" id="KAK0712379.1"/>
    </source>
</evidence>
<feature type="region of interest" description="Disordered" evidence="1">
    <location>
        <begin position="83"/>
        <end position="121"/>
    </location>
</feature>
<gene>
    <name evidence="2" type="ORF">B0T26DRAFT_336255</name>
</gene>
<feature type="compositionally biased region" description="Low complexity" evidence="1">
    <location>
        <begin position="85"/>
        <end position="99"/>
    </location>
</feature>
<reference evidence="2" key="1">
    <citation type="submission" date="2023-06" db="EMBL/GenBank/DDBJ databases">
        <title>Genome-scale phylogeny and comparative genomics of the fungal order Sordariales.</title>
        <authorList>
            <consortium name="Lawrence Berkeley National Laboratory"/>
            <person name="Hensen N."/>
            <person name="Bonometti L."/>
            <person name="Westerberg I."/>
            <person name="Brannstrom I.O."/>
            <person name="Guillou S."/>
            <person name="Cros-Aarteil S."/>
            <person name="Calhoun S."/>
            <person name="Haridas S."/>
            <person name="Kuo A."/>
            <person name="Mondo S."/>
            <person name="Pangilinan J."/>
            <person name="Riley R."/>
            <person name="LaButti K."/>
            <person name="Andreopoulos B."/>
            <person name="Lipzen A."/>
            <person name="Chen C."/>
            <person name="Yanf M."/>
            <person name="Daum C."/>
            <person name="Ng V."/>
            <person name="Clum A."/>
            <person name="Steindorff A."/>
            <person name="Ohm R."/>
            <person name="Martin F."/>
            <person name="Silar P."/>
            <person name="Natvig D."/>
            <person name="Lalanne C."/>
            <person name="Gautier V."/>
            <person name="Ament-velasquez S.L."/>
            <person name="Kruys A."/>
            <person name="Hutchinson M.I."/>
            <person name="Powell A.J."/>
            <person name="Barry K."/>
            <person name="Miller A.N."/>
            <person name="Grigoriev I.V."/>
            <person name="Debuchy R."/>
            <person name="Gladieux P."/>
            <person name="Thoren M.H."/>
            <person name="Johannesson H."/>
        </authorList>
    </citation>
    <scope>NUCLEOTIDE SEQUENCE</scope>
    <source>
        <strain evidence="2">SMH2392-1A</strain>
    </source>
</reference>
<feature type="region of interest" description="Disordered" evidence="1">
    <location>
        <begin position="300"/>
        <end position="357"/>
    </location>
</feature>
<comment type="caution">
    <text evidence="2">The sequence shown here is derived from an EMBL/GenBank/DDBJ whole genome shotgun (WGS) entry which is preliminary data.</text>
</comment>